<dbReference type="Pfam" id="PF13460">
    <property type="entry name" value="NAD_binding_10"/>
    <property type="match status" value="1"/>
</dbReference>
<dbReference type="Proteomes" id="UP001321741">
    <property type="component" value="Chromosome"/>
</dbReference>
<keyword evidence="3" id="KW-1185">Reference proteome</keyword>
<name>A0ABM8BIM1_9LACO</name>
<evidence type="ECO:0000313" key="3">
    <source>
        <dbReference type="Proteomes" id="UP001321741"/>
    </source>
</evidence>
<dbReference type="PANTHER" id="PTHR15020">
    <property type="entry name" value="FLAVIN REDUCTASE-RELATED"/>
    <property type="match status" value="1"/>
</dbReference>
<evidence type="ECO:0000313" key="2">
    <source>
        <dbReference type="EMBL" id="BDR61147.1"/>
    </source>
</evidence>
<dbReference type="RefSeq" id="WP_317637375.1">
    <property type="nucleotide sequence ID" value="NZ_AP026803.1"/>
</dbReference>
<protein>
    <submittedName>
        <fullName evidence="2">Oxidoreductase</fullName>
    </submittedName>
</protein>
<sequence length="207" mass="22428">MKVFVVGASGRVGQELCQALIKRGHQVTAGARHFDSLKGLKLTEVPLDLHAPVAEIADKIGQQDALYFVAGSRGSDVLEIDTYGAIKTMQAAQLNHISRYIMLSGYGSLNPSFWEETTIREYYLGKYLADNWLIHQTDLDYTILQPGSLTETPATGTVALNVQAAGNNSISDVARVLAAIPDHDNLIGKVIPMHEGTIPIDEALAQI</sequence>
<feature type="domain" description="NAD(P)-binding" evidence="1">
    <location>
        <begin position="7"/>
        <end position="183"/>
    </location>
</feature>
<dbReference type="InterPro" id="IPR016040">
    <property type="entry name" value="NAD(P)-bd_dom"/>
</dbReference>
<dbReference type="SUPFAM" id="SSF51735">
    <property type="entry name" value="NAD(P)-binding Rossmann-fold domains"/>
    <property type="match status" value="1"/>
</dbReference>
<dbReference type="Gene3D" id="3.40.50.720">
    <property type="entry name" value="NAD(P)-binding Rossmann-like Domain"/>
    <property type="match status" value="1"/>
</dbReference>
<dbReference type="InterPro" id="IPR036291">
    <property type="entry name" value="NAD(P)-bd_dom_sf"/>
</dbReference>
<dbReference type="EMBL" id="AP026803">
    <property type="protein sequence ID" value="BDR61147.1"/>
    <property type="molecule type" value="Genomic_DNA"/>
</dbReference>
<accession>A0ABM8BIM1</accession>
<dbReference type="PANTHER" id="PTHR15020:SF50">
    <property type="entry name" value="UPF0659 PROTEIN YMR090W"/>
    <property type="match status" value="1"/>
</dbReference>
<proteinExistence type="predicted"/>
<evidence type="ECO:0000259" key="1">
    <source>
        <dbReference type="Pfam" id="PF13460"/>
    </source>
</evidence>
<organism evidence="2 3">
    <name type="scientific">Lactobacillus xylocopicola</name>
    <dbReference type="NCBI Taxonomy" id="2976676"/>
    <lineage>
        <taxon>Bacteria</taxon>
        <taxon>Bacillati</taxon>
        <taxon>Bacillota</taxon>
        <taxon>Bacilli</taxon>
        <taxon>Lactobacillales</taxon>
        <taxon>Lactobacillaceae</taxon>
        <taxon>Lactobacillus</taxon>
    </lineage>
</organism>
<reference evidence="2 3" key="1">
    <citation type="journal article" date="2023" name="Microbiol. Spectr.">
        <title>Symbiosis of Carpenter Bees with Uncharacterized Lactic Acid Bacteria Showing NAD Auxotrophy.</title>
        <authorList>
            <person name="Kawasaki S."/>
            <person name="Ozawa K."/>
            <person name="Mori T."/>
            <person name="Yamamoto A."/>
            <person name="Ito M."/>
            <person name="Ohkuma M."/>
            <person name="Sakamoto M."/>
            <person name="Matsutani M."/>
        </authorList>
    </citation>
    <scope>NUCLEOTIDE SEQUENCE [LARGE SCALE GENOMIC DNA]</scope>
    <source>
        <strain evidence="2 3">Kim32-2</strain>
    </source>
</reference>
<gene>
    <name evidence="2" type="ORF">KIM322_14080</name>
</gene>